<evidence type="ECO:0000256" key="2">
    <source>
        <dbReference type="ARBA" id="ARBA00023329"/>
    </source>
</evidence>
<dbReference type="InterPro" id="IPR050431">
    <property type="entry name" value="Adaptor_comp_med_subunit"/>
</dbReference>
<dbReference type="PROSITE" id="PS51072">
    <property type="entry name" value="MHD"/>
    <property type="match status" value="1"/>
</dbReference>
<dbReference type="EMBL" id="JAEUBG010000654">
    <property type="protein sequence ID" value="KAH3687736.1"/>
    <property type="molecule type" value="Genomic_DNA"/>
</dbReference>
<dbReference type="InterPro" id="IPR036168">
    <property type="entry name" value="AP2_Mu_C_sf"/>
</dbReference>
<reference evidence="4" key="2">
    <citation type="submission" date="2021-01" db="EMBL/GenBank/DDBJ databases">
        <authorList>
            <person name="Schikora-Tamarit M.A."/>
        </authorList>
    </citation>
    <scope>NUCLEOTIDE SEQUENCE</scope>
    <source>
        <strain evidence="4">CBS2887</strain>
    </source>
</reference>
<keyword evidence="5" id="KW-1185">Reference proteome</keyword>
<comment type="caution">
    <text evidence="4">The sequence shown here is derived from an EMBL/GenBank/DDBJ whole genome shotgun (WGS) entry which is preliminary data.</text>
</comment>
<evidence type="ECO:0000313" key="5">
    <source>
        <dbReference type="Proteomes" id="UP000774326"/>
    </source>
</evidence>
<feature type="non-terminal residue" evidence="4">
    <location>
        <position position="112"/>
    </location>
</feature>
<reference evidence="4" key="1">
    <citation type="journal article" date="2021" name="Open Biol.">
        <title>Shared evolutionary footprints suggest mitochondrial oxidative damage underlies multiple complex I losses in fungi.</title>
        <authorList>
            <person name="Schikora-Tamarit M.A."/>
            <person name="Marcet-Houben M."/>
            <person name="Nosek J."/>
            <person name="Gabaldon T."/>
        </authorList>
    </citation>
    <scope>NUCLEOTIDE SEQUENCE</scope>
    <source>
        <strain evidence="4">CBS2887</strain>
    </source>
</reference>
<dbReference type="InterPro" id="IPR028565">
    <property type="entry name" value="MHD"/>
</dbReference>
<evidence type="ECO:0000256" key="1">
    <source>
        <dbReference type="ARBA" id="ARBA00004156"/>
    </source>
</evidence>
<accession>A0A9P8TQS2</accession>
<keyword evidence="2" id="KW-0968">Cytoplasmic vesicle</keyword>
<evidence type="ECO:0000313" key="4">
    <source>
        <dbReference type="EMBL" id="KAH3687736.1"/>
    </source>
</evidence>
<dbReference type="AlphaFoldDB" id="A0A9P8TQS2"/>
<dbReference type="PANTHER" id="PTHR10529">
    <property type="entry name" value="AP COMPLEX SUBUNIT MU"/>
    <property type="match status" value="1"/>
</dbReference>
<dbReference type="Proteomes" id="UP000774326">
    <property type="component" value="Unassembled WGS sequence"/>
</dbReference>
<dbReference type="OrthoDB" id="870at2759"/>
<dbReference type="GO" id="GO:0030659">
    <property type="term" value="C:cytoplasmic vesicle membrane"/>
    <property type="evidence" value="ECO:0007669"/>
    <property type="project" value="UniProtKB-SubCell"/>
</dbReference>
<name>A0A9P8TQS2_WICPI</name>
<protein>
    <recommendedName>
        <fullName evidence="3">MHD domain-containing protein</fullName>
    </recommendedName>
</protein>
<dbReference type="SUPFAM" id="SSF49447">
    <property type="entry name" value="Second domain of Mu2 adaptin subunit (ap50) of ap2 adaptor"/>
    <property type="match status" value="1"/>
</dbReference>
<feature type="domain" description="MHD" evidence="3">
    <location>
        <begin position="1"/>
        <end position="112"/>
    </location>
</feature>
<organism evidence="4 5">
    <name type="scientific">Wickerhamomyces pijperi</name>
    <name type="common">Yeast</name>
    <name type="synonym">Pichia pijperi</name>
    <dbReference type="NCBI Taxonomy" id="599730"/>
    <lineage>
        <taxon>Eukaryota</taxon>
        <taxon>Fungi</taxon>
        <taxon>Dikarya</taxon>
        <taxon>Ascomycota</taxon>
        <taxon>Saccharomycotina</taxon>
        <taxon>Saccharomycetes</taxon>
        <taxon>Phaffomycetales</taxon>
        <taxon>Wickerhamomycetaceae</taxon>
        <taxon>Wickerhamomyces</taxon>
    </lineage>
</organism>
<proteinExistence type="predicted"/>
<comment type="subcellular location">
    <subcellularLocation>
        <location evidence="1">Cytoplasmic vesicle membrane</location>
    </subcellularLocation>
</comment>
<evidence type="ECO:0000259" key="3">
    <source>
        <dbReference type="PROSITE" id="PS51072"/>
    </source>
</evidence>
<dbReference type="GO" id="GO:0030117">
    <property type="term" value="C:membrane coat"/>
    <property type="evidence" value="ECO:0007669"/>
    <property type="project" value="UniProtKB-ARBA"/>
</dbReference>
<dbReference type="Pfam" id="PF00928">
    <property type="entry name" value="Adap_comp_sub"/>
    <property type="match status" value="1"/>
</dbReference>
<feature type="non-terminal residue" evidence="4">
    <location>
        <position position="1"/>
    </location>
</feature>
<gene>
    <name evidence="4" type="ORF">WICPIJ_001281</name>
</gene>
<dbReference type="Gene3D" id="2.60.40.1170">
    <property type="entry name" value="Mu homology domain, subdomain B"/>
    <property type="match status" value="1"/>
</dbReference>
<sequence>GVSSYYNSSLSTKKNTPIMATIDGKAEFTSSLSGIPTIQLILNLNKHDIGIPSFHRCIDIDTWTSSPGVIEFVPPDGKFKLLDYKINLLENDASVNIWNYMGLVDLELVGGQ</sequence>